<dbReference type="InterPro" id="IPR036420">
    <property type="entry name" value="BRCT_dom_sf"/>
</dbReference>
<dbReference type="GO" id="GO:0007095">
    <property type="term" value="P:mitotic G2 DNA damage checkpoint signaling"/>
    <property type="evidence" value="ECO:0007669"/>
    <property type="project" value="TreeGrafter"/>
</dbReference>
<dbReference type="PROSITE" id="PS50172">
    <property type="entry name" value="BRCT"/>
    <property type="match status" value="4"/>
</dbReference>
<dbReference type="Pfam" id="PF00533">
    <property type="entry name" value="BRCT"/>
    <property type="match status" value="1"/>
</dbReference>
<dbReference type="SMART" id="SM00292">
    <property type="entry name" value="BRCT"/>
    <property type="match status" value="4"/>
</dbReference>
<evidence type="ECO:0000313" key="3">
    <source>
        <dbReference type="EMBL" id="CAI5731299.1"/>
    </source>
</evidence>
<feature type="domain" description="BRCT" evidence="2">
    <location>
        <begin position="571"/>
        <end position="662"/>
    </location>
</feature>
<dbReference type="Pfam" id="PF12738">
    <property type="entry name" value="PTCB-BRCT"/>
    <property type="match status" value="3"/>
</dbReference>
<feature type="domain" description="BRCT" evidence="2">
    <location>
        <begin position="3"/>
        <end position="92"/>
    </location>
</feature>
<comment type="caution">
    <text evidence="3">The sequence shown here is derived from an EMBL/GenBank/DDBJ whole genome shotgun (WGS) entry which is preliminary data.</text>
</comment>
<dbReference type="CDD" id="cd17731">
    <property type="entry name" value="BRCT_TopBP1_rpt2_like"/>
    <property type="match status" value="1"/>
</dbReference>
<evidence type="ECO:0000256" key="1">
    <source>
        <dbReference type="ARBA" id="ARBA00022737"/>
    </source>
</evidence>
<dbReference type="CDD" id="cd00027">
    <property type="entry name" value="BRCT"/>
    <property type="match status" value="1"/>
</dbReference>
<accession>A0AAV0U6P9</accession>
<evidence type="ECO:0000313" key="4">
    <source>
        <dbReference type="Proteomes" id="UP001162031"/>
    </source>
</evidence>
<organism evidence="3 4">
    <name type="scientific">Hyaloperonospora brassicae</name>
    <name type="common">Brassica downy mildew</name>
    <name type="synonym">Peronospora brassicae</name>
    <dbReference type="NCBI Taxonomy" id="162125"/>
    <lineage>
        <taxon>Eukaryota</taxon>
        <taxon>Sar</taxon>
        <taxon>Stramenopiles</taxon>
        <taxon>Oomycota</taxon>
        <taxon>Peronosporomycetes</taxon>
        <taxon>Peronosporales</taxon>
        <taxon>Peronosporaceae</taxon>
        <taxon>Hyaloperonospora</taxon>
    </lineage>
</organism>
<proteinExistence type="predicted"/>
<reference evidence="3" key="1">
    <citation type="submission" date="2022-12" db="EMBL/GenBank/DDBJ databases">
        <authorList>
            <person name="Webb A."/>
        </authorList>
    </citation>
    <scope>NUCLEOTIDE SEQUENCE</scope>
    <source>
        <strain evidence="3">Hp1</strain>
    </source>
</reference>
<feature type="domain" description="BRCT" evidence="2">
    <location>
        <begin position="235"/>
        <end position="334"/>
    </location>
</feature>
<dbReference type="Gene3D" id="3.40.50.10190">
    <property type="entry name" value="BRCT domain"/>
    <property type="match status" value="4"/>
</dbReference>
<keyword evidence="1" id="KW-0677">Repeat</keyword>
<dbReference type="InterPro" id="IPR001357">
    <property type="entry name" value="BRCT_dom"/>
</dbReference>
<keyword evidence="4" id="KW-1185">Reference proteome</keyword>
<name>A0AAV0U6P9_HYABA</name>
<evidence type="ECO:0000259" key="2">
    <source>
        <dbReference type="PROSITE" id="PS50172"/>
    </source>
</evidence>
<dbReference type="AlphaFoldDB" id="A0AAV0U6P9"/>
<gene>
    <name evidence="3" type="ORF">HBR001_LOCUS5140</name>
</gene>
<dbReference type="Proteomes" id="UP001162031">
    <property type="component" value="Unassembled WGS sequence"/>
</dbReference>
<dbReference type="SUPFAM" id="SSF52113">
    <property type="entry name" value="BRCT domain"/>
    <property type="match status" value="4"/>
</dbReference>
<dbReference type="GO" id="GO:0033314">
    <property type="term" value="P:mitotic DNA replication checkpoint signaling"/>
    <property type="evidence" value="ECO:0007669"/>
    <property type="project" value="TreeGrafter"/>
</dbReference>
<dbReference type="InterPro" id="IPR059215">
    <property type="entry name" value="BRCT2_TopBP1-like"/>
</dbReference>
<feature type="domain" description="BRCT" evidence="2">
    <location>
        <begin position="90"/>
        <end position="179"/>
    </location>
</feature>
<sequence length="693" mass="76291">MGKQTQLFAGLSLCSTGLDLNVKDQVRKTIVACGGCFHDDLNVEITTHVIATAVGSLKYRVAVAHELPVASPRWVFESFRAEKLLDVQEFKLRALEGMGVCTSGLTVEAKDTVEHLATTLGAQYDGRLELGFTSVLIAQHPEGAKYEAAVDNDIPVVHLGWLYACLERQRLVEEDEFALLPEAVDPGLQHARHTVDQRIRAQELVAALPEHVRNYRRTQKEHRDDATADEEDDAQWTDLFDCCVLYLLGFPPQMTTLLQQLIRAGMGTIYHTLVTRHVTHVIVSASLSDKQALETMKARVATDTSSSMVHFVSTSWLLDCVKCLDLQPEELYPVELDGNVLTLAHQLSANTTPTVIHNGDSLLASDQAHVKATKAVSLDSSTVPEESLQRADGSSAMAKELTMPQPCSTTKQARIFAGYSFLLLCRDPEDEHAIAPMLANIRGERGGAEAIAIAAIDFPHVDPEQFVFVSHAVVCTGAVMDEQASLKIQDRIHDFQRNCNAGDPVDDDNAEDVADRSLKRVRHNKSKPRQRLLQFVSDLWVNCSLAARTKLSFASHELFGISANYPRALFPNSVPLPGFEHVVASTSVYRDVEQLVVVELLRIAGAQVTSTLSKRNTHLVCLLPFGMKYDKAVKRKLHVVRARWVVDSLVAGKRLREDMSGFRVIDGDETSSFSHVASSDTAYSACSSSSSAK</sequence>
<dbReference type="GO" id="GO:0006270">
    <property type="term" value="P:DNA replication initiation"/>
    <property type="evidence" value="ECO:0007669"/>
    <property type="project" value="TreeGrafter"/>
</dbReference>
<dbReference type="PANTHER" id="PTHR13561">
    <property type="entry name" value="DNA REPLICATION REGULATOR DPB11-RELATED"/>
    <property type="match status" value="1"/>
</dbReference>
<dbReference type="PANTHER" id="PTHR13561:SF20">
    <property type="entry name" value="DNA TOPOISOMERASE 2-BINDING PROTEIN 1"/>
    <property type="match status" value="1"/>
</dbReference>
<protein>
    <recommendedName>
        <fullName evidence="2">BRCT domain-containing protein</fullName>
    </recommendedName>
</protein>
<dbReference type="EMBL" id="CANTFL010001090">
    <property type="protein sequence ID" value="CAI5731299.1"/>
    <property type="molecule type" value="Genomic_DNA"/>
</dbReference>